<proteinExistence type="predicted"/>
<keyword evidence="6 13" id="KW-0812">Transmembrane</keyword>
<comment type="catalytic activity">
    <reaction evidence="11">
        <text>[(1-&gt;4)-N-acetyl-beta-D-glucosaminyl](n) + UDP-N-acetyl-alpha-D-glucosamine = [(1-&gt;4)-N-acetyl-beta-D-glucosaminyl](n+1) + UDP + H(+)</text>
        <dbReference type="Rhea" id="RHEA:16637"/>
        <dbReference type="Rhea" id="RHEA-COMP:9593"/>
        <dbReference type="Rhea" id="RHEA-COMP:9595"/>
        <dbReference type="ChEBI" id="CHEBI:15378"/>
        <dbReference type="ChEBI" id="CHEBI:17029"/>
        <dbReference type="ChEBI" id="CHEBI:57705"/>
        <dbReference type="ChEBI" id="CHEBI:58223"/>
        <dbReference type="EC" id="2.4.1.16"/>
    </reaction>
</comment>
<evidence type="ECO:0000259" key="14">
    <source>
        <dbReference type="Pfam" id="PF08407"/>
    </source>
</evidence>
<keyword evidence="7 13" id="KW-1133">Transmembrane helix</keyword>
<name>A0ABR3C0D8_9TREE</name>
<dbReference type="SUPFAM" id="SSF81995">
    <property type="entry name" value="beta-sandwich domain of Sec23/24"/>
    <property type="match status" value="1"/>
</dbReference>
<feature type="transmembrane region" description="Helical" evidence="13">
    <location>
        <begin position="978"/>
        <end position="998"/>
    </location>
</feature>
<feature type="region of interest" description="Disordered" evidence="12">
    <location>
        <begin position="1"/>
        <end position="160"/>
    </location>
</feature>
<keyword evidence="9" id="KW-0961">Cell wall biogenesis/degradation</keyword>
<feature type="compositionally biased region" description="Pro residues" evidence="12">
    <location>
        <begin position="26"/>
        <end position="46"/>
    </location>
</feature>
<comment type="subcellular location">
    <subcellularLocation>
        <location evidence="1">Cell membrane</location>
        <topology evidence="1">Multi-pass membrane protein</topology>
    </subcellularLocation>
</comment>
<evidence type="ECO:0000256" key="9">
    <source>
        <dbReference type="ARBA" id="ARBA00023316"/>
    </source>
</evidence>
<evidence type="ECO:0000256" key="12">
    <source>
        <dbReference type="SAM" id="MobiDB-lite"/>
    </source>
</evidence>
<protein>
    <recommendedName>
        <fullName evidence="2">chitin synthase</fullName>
        <ecNumber evidence="2">2.4.1.16</ecNumber>
    </recommendedName>
</protein>
<evidence type="ECO:0000256" key="7">
    <source>
        <dbReference type="ARBA" id="ARBA00022989"/>
    </source>
</evidence>
<dbReference type="PANTHER" id="PTHR22914">
    <property type="entry name" value="CHITIN SYNTHASE"/>
    <property type="match status" value="1"/>
</dbReference>
<dbReference type="PANTHER" id="PTHR22914:SF9">
    <property type="entry name" value="CHITIN SYNTHASE 1"/>
    <property type="match status" value="1"/>
</dbReference>
<dbReference type="Proteomes" id="UP000054399">
    <property type="component" value="Unassembled WGS sequence"/>
</dbReference>
<evidence type="ECO:0000256" key="6">
    <source>
        <dbReference type="ARBA" id="ARBA00022692"/>
    </source>
</evidence>
<dbReference type="InterPro" id="IPR013616">
    <property type="entry name" value="Chitin_synth_N"/>
</dbReference>
<evidence type="ECO:0000256" key="5">
    <source>
        <dbReference type="ARBA" id="ARBA00022679"/>
    </source>
</evidence>
<dbReference type="InterPro" id="IPR029044">
    <property type="entry name" value="Nucleotide-diphossugar_trans"/>
</dbReference>
<keyword evidence="3" id="KW-1003">Cell membrane</keyword>
<organism evidence="15 16">
    <name type="scientific">Cryptococcus tetragattii IND107</name>
    <dbReference type="NCBI Taxonomy" id="1296105"/>
    <lineage>
        <taxon>Eukaryota</taxon>
        <taxon>Fungi</taxon>
        <taxon>Dikarya</taxon>
        <taxon>Basidiomycota</taxon>
        <taxon>Agaricomycotina</taxon>
        <taxon>Tremellomycetes</taxon>
        <taxon>Tremellales</taxon>
        <taxon>Cryptococcaceae</taxon>
        <taxon>Cryptococcus</taxon>
        <taxon>Cryptococcus gattii species complex</taxon>
    </lineage>
</organism>
<evidence type="ECO:0000256" key="2">
    <source>
        <dbReference type="ARBA" id="ARBA00012543"/>
    </source>
</evidence>
<feature type="transmembrane region" description="Helical" evidence="13">
    <location>
        <begin position="735"/>
        <end position="753"/>
    </location>
</feature>
<dbReference type="Pfam" id="PF01644">
    <property type="entry name" value="Chitin_synth_1"/>
    <property type="match status" value="1"/>
</dbReference>
<evidence type="ECO:0000313" key="16">
    <source>
        <dbReference type="Proteomes" id="UP000054399"/>
    </source>
</evidence>
<dbReference type="CDD" id="cd04190">
    <property type="entry name" value="Chitin_synth_C"/>
    <property type="match status" value="1"/>
</dbReference>
<evidence type="ECO:0000313" key="15">
    <source>
        <dbReference type="EMBL" id="KAL0252984.1"/>
    </source>
</evidence>
<feature type="compositionally biased region" description="Polar residues" evidence="12">
    <location>
        <begin position="143"/>
        <end position="160"/>
    </location>
</feature>
<feature type="compositionally biased region" description="Low complexity" evidence="12">
    <location>
        <begin position="128"/>
        <end position="142"/>
    </location>
</feature>
<evidence type="ECO:0000256" key="13">
    <source>
        <dbReference type="SAM" id="Phobius"/>
    </source>
</evidence>
<evidence type="ECO:0000256" key="3">
    <source>
        <dbReference type="ARBA" id="ARBA00022475"/>
    </source>
</evidence>
<feature type="transmembrane region" description="Helical" evidence="13">
    <location>
        <begin position="1010"/>
        <end position="1032"/>
    </location>
</feature>
<dbReference type="GeneID" id="91989235"/>
<feature type="domain" description="Chitin synthase N-terminal" evidence="14">
    <location>
        <begin position="311"/>
        <end position="379"/>
    </location>
</feature>
<comment type="function">
    <text evidence="10">Polymerizes chitin, a structural polymer of the cell wall and septum, by transferring the sugar moiety of UDP-GlcNAc to the non-reducing end of the growing chitin polymer.</text>
</comment>
<accession>A0ABR3C0D8</accession>
<dbReference type="Pfam" id="PF08407">
    <property type="entry name" value="Chitin_synth_1N"/>
    <property type="match status" value="1"/>
</dbReference>
<evidence type="ECO:0000256" key="1">
    <source>
        <dbReference type="ARBA" id="ARBA00004651"/>
    </source>
</evidence>
<comment type="caution">
    <text evidence="15">The sequence shown here is derived from an EMBL/GenBank/DDBJ whole genome shotgun (WGS) entry which is preliminary data.</text>
</comment>
<evidence type="ECO:0000256" key="4">
    <source>
        <dbReference type="ARBA" id="ARBA00022676"/>
    </source>
</evidence>
<keyword evidence="8 13" id="KW-0472">Membrane</keyword>
<gene>
    <name evidence="15" type="ORF">I308_102378</name>
</gene>
<keyword evidence="5" id="KW-0808">Transferase</keyword>
<sequence>MNPGDVYQPPQGYNAYGSPTRQNQRPPQPQPPHLPPQQPPYPPPHQPAVQYGDPFSASPQRPPTAPVQNMSPAWQEPQGSHHHASHPLQPASPTGPQSPRYSLPTQSMSPFNGSPASAPAPAPYIMGSPSHAHAPAIPASSPQHTHFNMNPSYSLPQQQLTPSYSYPNGIDDRLTSPPPLMPHHSFHSSISAIPAPVPDNVNYSPSYPPQGYGNTADDDMNDSHPLLAHAAPDPRFGIPQSASAMSMSAPAARYQLSDTGAGDMGVPMYTGNGDAEGQNGFATGDGIGADDEDGVNMHYGPIPARMVRRNRTQKRVQLFQGHLVLDVEVPTMLLDQCPIRQGNEFTKMRYTAVTCDPNDFVEDKYTLRQRLYDPPRQTELFIVITMYNEDDILFCRTMRGVMQNIAHLCTRSKSKTWGENGWKKVVVCIVADGRKKINPRTRSVLAALGVYQEGVGKNIVNGKPVTAHVYEYTTQLSINSSGKIGPGGPNTVPIQMLFCLKEKNQKKINSHRWFFNAFGTCLRPNVCVLLDVGTQPGPDSIYHLWKAFDINSSVGGACGEIVALKGMFWKNLLNPLVAAQNFEYKMSNILDKPLESIFGYITVLPGAFSAYRYIALLNDEKGNGPLKQYFVGETMHGSGAGIFSSNMYLAEDRILCWELVSKRECKWKLHYVKSAYAITDVPDTVPELVSQRRRWLNGSFFAAIHSIVHFGYLYRSSHTFTRKFFLHIELVYQTLNMVFAWFALGNYFIAFFVLTESLNSLGSAWKYVNTPLHYIYIALLLWCFLLSLGNRPAGSKIGYTLSMVGFALITVYMLFAAIYLAVKGVQDVEAQGDITASTVFGNKIFRNIVISLLATYGLYILSSLIALEPWHMITSFLQYLLLAPSYINVLNVYAFCNVHDVSWGTKGSDKVSDDLGVVKSSGDNKDEVTVDLPIEQKDINAVYAAELQILGTKAPKEVRVISDDQKQEDYYKNVRTNVLLAWTMTNGALVAAILQTSGGDSSLATTYMGILLYTVAGLAFFRFLGSSAYLVVRLFVGE</sequence>
<keyword evidence="16" id="KW-1185">Reference proteome</keyword>
<evidence type="ECO:0000256" key="11">
    <source>
        <dbReference type="ARBA" id="ARBA00048014"/>
    </source>
</evidence>
<evidence type="ECO:0000256" key="10">
    <source>
        <dbReference type="ARBA" id="ARBA00024009"/>
    </source>
</evidence>
<dbReference type="InterPro" id="IPR004835">
    <property type="entry name" value="Chitin_synth"/>
</dbReference>
<feature type="transmembrane region" description="Helical" evidence="13">
    <location>
        <begin position="848"/>
        <end position="867"/>
    </location>
</feature>
<reference evidence="15" key="2">
    <citation type="submission" date="2024-01" db="EMBL/GenBank/DDBJ databases">
        <title>Comparative genomics of Cryptococcus and Kwoniella reveals pathogenesis evolution and contrasting modes of karyotype evolution via chromosome fusion or intercentromeric recombination.</title>
        <authorList>
            <person name="Coelho M.A."/>
            <person name="David-Palma M."/>
            <person name="Shea T."/>
            <person name="Bowers K."/>
            <person name="Mcginley-Smith S."/>
            <person name="Mohammad A.W."/>
            <person name="Gnirke A."/>
            <person name="Yurkov A.M."/>
            <person name="Nowrousian M."/>
            <person name="Sun S."/>
            <person name="Cuomo C.A."/>
            <person name="Heitman J."/>
        </authorList>
    </citation>
    <scope>NUCLEOTIDE SEQUENCE</scope>
    <source>
        <strain evidence="15">IND107</strain>
    </source>
</reference>
<dbReference type="EMBL" id="ATAM02000003">
    <property type="protein sequence ID" value="KAL0252984.1"/>
    <property type="molecule type" value="Genomic_DNA"/>
</dbReference>
<evidence type="ECO:0000256" key="8">
    <source>
        <dbReference type="ARBA" id="ARBA00023136"/>
    </source>
</evidence>
<dbReference type="EC" id="2.4.1.16" evidence="2"/>
<keyword evidence="4" id="KW-0328">Glycosyltransferase</keyword>
<reference evidence="15" key="1">
    <citation type="submission" date="2015-01" db="EMBL/GenBank/DDBJ databases">
        <authorList>
            <consortium name="The Broad Institute Genomics Platform"/>
            <person name="Cuomo C."/>
            <person name="Litvintseva A."/>
            <person name="Chen Y."/>
            <person name="Heitman J."/>
            <person name="Sun S."/>
            <person name="Springer D."/>
            <person name="Dromer F."/>
            <person name="Young S."/>
            <person name="Zeng Q."/>
            <person name="Gargeya S."/>
            <person name="Abouelleil A."/>
            <person name="Alvarado L."/>
            <person name="Chapman S.B."/>
            <person name="Gainer-Dewar J."/>
            <person name="Goldberg J."/>
            <person name="Griggs A."/>
            <person name="Gujja S."/>
            <person name="Hansen M."/>
            <person name="Howarth C."/>
            <person name="Imamovic A."/>
            <person name="Larimer J."/>
            <person name="Murphy C."/>
            <person name="Naylor J."/>
            <person name="Pearson M."/>
            <person name="Priest M."/>
            <person name="Roberts A."/>
            <person name="Saif S."/>
            <person name="Shea T."/>
            <person name="Sykes S."/>
            <person name="Wortman J."/>
            <person name="Nusbaum C."/>
            <person name="Birren B."/>
        </authorList>
    </citation>
    <scope>NUCLEOTIDE SEQUENCE</scope>
    <source>
        <strain evidence="15">IND107</strain>
    </source>
</reference>
<feature type="compositionally biased region" description="Polar residues" evidence="12">
    <location>
        <begin position="91"/>
        <end position="112"/>
    </location>
</feature>
<dbReference type="RefSeq" id="XP_066615704.1">
    <property type="nucleotide sequence ID" value="XM_066756927.1"/>
</dbReference>
<dbReference type="SUPFAM" id="SSF53448">
    <property type="entry name" value="Nucleotide-diphospho-sugar transferases"/>
    <property type="match status" value="1"/>
</dbReference>
<feature type="transmembrane region" description="Helical" evidence="13">
    <location>
        <begin position="773"/>
        <end position="789"/>
    </location>
</feature>
<feature type="transmembrane region" description="Helical" evidence="13">
    <location>
        <begin position="801"/>
        <end position="822"/>
    </location>
</feature>